<name>A0A0P1G0K6_9RHOB</name>
<evidence type="ECO:0000313" key="2">
    <source>
        <dbReference type="EMBL" id="CUH75019.1"/>
    </source>
</evidence>
<protein>
    <submittedName>
        <fullName evidence="2">Uncharacterized protein</fullName>
    </submittedName>
</protein>
<accession>A0A0P1G0K6</accession>
<evidence type="ECO:0000313" key="3">
    <source>
        <dbReference type="Proteomes" id="UP000054935"/>
    </source>
</evidence>
<keyword evidence="3" id="KW-1185">Reference proteome</keyword>
<organism evidence="2 3">
    <name type="scientific">Tropicibacter naphthalenivorans</name>
    <dbReference type="NCBI Taxonomy" id="441103"/>
    <lineage>
        <taxon>Bacteria</taxon>
        <taxon>Pseudomonadati</taxon>
        <taxon>Pseudomonadota</taxon>
        <taxon>Alphaproteobacteria</taxon>
        <taxon>Rhodobacterales</taxon>
        <taxon>Roseobacteraceae</taxon>
        <taxon>Tropicibacter</taxon>
    </lineage>
</organism>
<sequence length="190" mass="21498">MGLDWKWLIGLAIGVGGIAAPILYDRYEKKQERQAALQNIIQEAAAVQQRIVRLKSLARGTGFPSQVEPAHVMRKDALALADMSLDALKPFEPMQDTRELIDAYEDNINFLFNDMSYCAFLDETALLPLTYAIEEVHLLRNTLRFELFYDQGKLSESERQDALDKMLEKSVRGDETAFYTSINGCRAASD</sequence>
<keyword evidence="1" id="KW-0472">Membrane</keyword>
<keyword evidence="1" id="KW-1133">Transmembrane helix</keyword>
<dbReference type="STRING" id="441103.TRN7648_00209"/>
<dbReference type="Proteomes" id="UP000054935">
    <property type="component" value="Unassembled WGS sequence"/>
</dbReference>
<dbReference type="EMBL" id="CYSE01000001">
    <property type="protein sequence ID" value="CUH75019.1"/>
    <property type="molecule type" value="Genomic_DNA"/>
</dbReference>
<gene>
    <name evidence="2" type="ORF">TRN7648_00209</name>
</gene>
<evidence type="ECO:0000256" key="1">
    <source>
        <dbReference type="SAM" id="Phobius"/>
    </source>
</evidence>
<keyword evidence="1" id="KW-0812">Transmembrane</keyword>
<reference evidence="2 3" key="1">
    <citation type="submission" date="2015-09" db="EMBL/GenBank/DDBJ databases">
        <authorList>
            <consortium name="Swine Surveillance"/>
        </authorList>
    </citation>
    <scope>NUCLEOTIDE SEQUENCE [LARGE SCALE GENOMIC DNA]</scope>
    <source>
        <strain evidence="2 3">CECT 7648</strain>
    </source>
</reference>
<dbReference type="AlphaFoldDB" id="A0A0P1G0K6"/>
<dbReference type="RefSeq" id="WP_058245784.1">
    <property type="nucleotide sequence ID" value="NZ_CYSE01000001.1"/>
</dbReference>
<proteinExistence type="predicted"/>
<feature type="transmembrane region" description="Helical" evidence="1">
    <location>
        <begin position="6"/>
        <end position="24"/>
    </location>
</feature>